<proteinExistence type="inferred from homology"/>
<evidence type="ECO:0000256" key="2">
    <source>
        <dbReference type="ARBA" id="ARBA00022801"/>
    </source>
</evidence>
<evidence type="ECO:0000313" key="5">
    <source>
        <dbReference type="EMBL" id="MCF1713685.1"/>
    </source>
</evidence>
<evidence type="ECO:0000256" key="1">
    <source>
        <dbReference type="ARBA" id="ARBA00010088"/>
    </source>
</evidence>
<dbReference type="Gene3D" id="3.40.50.1820">
    <property type="entry name" value="alpha/beta hydrolase"/>
    <property type="match status" value="1"/>
</dbReference>
<evidence type="ECO:0000259" key="4">
    <source>
        <dbReference type="Pfam" id="PF00561"/>
    </source>
</evidence>
<dbReference type="InterPro" id="IPR050266">
    <property type="entry name" value="AB_hydrolase_sf"/>
</dbReference>
<evidence type="ECO:0000313" key="6">
    <source>
        <dbReference type="Proteomes" id="UP001200145"/>
    </source>
</evidence>
<evidence type="ECO:0000256" key="3">
    <source>
        <dbReference type="SAM" id="SignalP"/>
    </source>
</evidence>
<gene>
    <name evidence="5" type="ORF">L0U88_03455</name>
</gene>
<feature type="chain" id="PRO_5045291142" evidence="3">
    <location>
        <begin position="20"/>
        <end position="311"/>
    </location>
</feature>
<dbReference type="RefSeq" id="WP_234864213.1">
    <property type="nucleotide sequence ID" value="NZ_JAKEVY010000001.1"/>
</dbReference>
<dbReference type="Pfam" id="PF00561">
    <property type="entry name" value="Abhydrolase_1"/>
    <property type="match status" value="1"/>
</dbReference>
<name>A0ABS9BEG7_9BACT</name>
<dbReference type="PANTHER" id="PTHR43798">
    <property type="entry name" value="MONOACYLGLYCEROL LIPASE"/>
    <property type="match status" value="1"/>
</dbReference>
<reference evidence="5 6" key="1">
    <citation type="submission" date="2022-01" db="EMBL/GenBank/DDBJ databases">
        <title>Flavihumibacter sp. nov., isolated from sediment of a river.</title>
        <authorList>
            <person name="Liu H."/>
        </authorList>
    </citation>
    <scope>NUCLEOTIDE SEQUENCE [LARGE SCALE GENOMIC DNA]</scope>
    <source>
        <strain evidence="5 6">RY-1</strain>
    </source>
</reference>
<keyword evidence="6" id="KW-1185">Reference proteome</keyword>
<protein>
    <submittedName>
        <fullName evidence="5">Alpha/beta hydrolase</fullName>
    </submittedName>
</protein>
<comment type="caution">
    <text evidence="5">The sequence shown here is derived from an EMBL/GenBank/DDBJ whole genome shotgun (WGS) entry which is preliminary data.</text>
</comment>
<feature type="domain" description="AB hydrolase-1" evidence="4">
    <location>
        <begin position="44"/>
        <end position="287"/>
    </location>
</feature>
<accession>A0ABS9BEG7</accession>
<dbReference type="PRINTS" id="PR00793">
    <property type="entry name" value="PROAMNOPTASE"/>
</dbReference>
<keyword evidence="2 5" id="KW-0378">Hydrolase</keyword>
<organism evidence="5 6">
    <name type="scientific">Flavihumibacter fluminis</name>
    <dbReference type="NCBI Taxonomy" id="2909236"/>
    <lineage>
        <taxon>Bacteria</taxon>
        <taxon>Pseudomonadati</taxon>
        <taxon>Bacteroidota</taxon>
        <taxon>Chitinophagia</taxon>
        <taxon>Chitinophagales</taxon>
        <taxon>Chitinophagaceae</taxon>
        <taxon>Flavihumibacter</taxon>
    </lineage>
</organism>
<dbReference type="EMBL" id="JAKEVY010000001">
    <property type="protein sequence ID" value="MCF1713685.1"/>
    <property type="molecule type" value="Genomic_DNA"/>
</dbReference>
<dbReference type="Proteomes" id="UP001200145">
    <property type="component" value="Unassembled WGS sequence"/>
</dbReference>
<dbReference type="PANTHER" id="PTHR43798:SF33">
    <property type="entry name" value="HYDROLASE, PUTATIVE (AFU_ORTHOLOGUE AFUA_2G14860)-RELATED"/>
    <property type="match status" value="1"/>
</dbReference>
<feature type="signal peptide" evidence="3">
    <location>
        <begin position="1"/>
        <end position="19"/>
    </location>
</feature>
<comment type="similarity">
    <text evidence="1">Belongs to the peptidase S33 family.</text>
</comment>
<dbReference type="SUPFAM" id="SSF53474">
    <property type="entry name" value="alpha/beta-Hydrolases"/>
    <property type="match status" value="1"/>
</dbReference>
<dbReference type="InterPro" id="IPR000073">
    <property type="entry name" value="AB_hydrolase_1"/>
</dbReference>
<sequence length="311" mass="35145">MKKKVLLTVFILAQLLAFSSDTTQMIRTSDSVNLFVHISGKGAPVLFLHGGPGSNSGYFEHTGGNIFEQEVQMVYLDQRGCGRSGKSESSNYSLTRMVQDFEEVRKSLGIKQWIVMAHSFGGILATAYATAYPDAIKAMVYLNCTVNIDSSATSGIKHAITLLEKKGKTYPELTNDTIPLLQRWGQAFGKLREEDLFYGLMFNSRENFQYHDSVTLVYGKEWDFGNKVWGYKEYFEDFIPATARINCPVLIIGGTKDYTIGIRHPELMRFPVKQVKYVEGGHALYFESREQLYKAVLPFLKKYGKTLQSVK</sequence>
<dbReference type="InterPro" id="IPR029058">
    <property type="entry name" value="AB_hydrolase_fold"/>
</dbReference>
<dbReference type="InterPro" id="IPR002410">
    <property type="entry name" value="Peptidase_S33"/>
</dbReference>
<dbReference type="GO" id="GO:0016787">
    <property type="term" value="F:hydrolase activity"/>
    <property type="evidence" value="ECO:0007669"/>
    <property type="project" value="UniProtKB-KW"/>
</dbReference>
<keyword evidence="3" id="KW-0732">Signal</keyword>